<protein>
    <submittedName>
        <fullName evidence="2">Uncharacterized protein</fullName>
    </submittedName>
</protein>
<comment type="caution">
    <text evidence="2">The sequence shown here is derived from an EMBL/GenBank/DDBJ whole genome shotgun (WGS) entry which is preliminary data.</text>
</comment>
<dbReference type="Proteomes" id="UP001488838">
    <property type="component" value="Unassembled WGS sequence"/>
</dbReference>
<gene>
    <name evidence="2" type="ORF">U0070_024832</name>
</gene>
<feature type="region of interest" description="Disordered" evidence="1">
    <location>
        <begin position="1"/>
        <end position="20"/>
    </location>
</feature>
<evidence type="ECO:0000313" key="2">
    <source>
        <dbReference type="EMBL" id="KAK7808143.1"/>
    </source>
</evidence>
<evidence type="ECO:0000313" key="3">
    <source>
        <dbReference type="Proteomes" id="UP001488838"/>
    </source>
</evidence>
<organism evidence="2 3">
    <name type="scientific">Myodes glareolus</name>
    <name type="common">Bank vole</name>
    <name type="synonym">Clethrionomys glareolus</name>
    <dbReference type="NCBI Taxonomy" id="447135"/>
    <lineage>
        <taxon>Eukaryota</taxon>
        <taxon>Metazoa</taxon>
        <taxon>Chordata</taxon>
        <taxon>Craniata</taxon>
        <taxon>Vertebrata</taxon>
        <taxon>Euteleostomi</taxon>
        <taxon>Mammalia</taxon>
        <taxon>Eutheria</taxon>
        <taxon>Euarchontoglires</taxon>
        <taxon>Glires</taxon>
        <taxon>Rodentia</taxon>
        <taxon>Myomorpha</taxon>
        <taxon>Muroidea</taxon>
        <taxon>Cricetidae</taxon>
        <taxon>Arvicolinae</taxon>
        <taxon>Myodes</taxon>
    </lineage>
</organism>
<sequence>MAAQEEETVLRLSPSEQDDEDEEAVAALRAQRFALDPRVRFLGGLLRQALAFQEETWSQFLESEDHRQALGDFLESSGPASLLFCVADAGRLLASPEIPRDVKYSLVYLAKKMTERVEESDFSETVLCGELPWSLLSHVTSFLDEVLVCLLFTSKHSPLVEPSLATSKAGCVEALAFWPWVQSDPVSLFPNPICT</sequence>
<proteinExistence type="predicted"/>
<evidence type="ECO:0000256" key="1">
    <source>
        <dbReference type="SAM" id="MobiDB-lite"/>
    </source>
</evidence>
<name>A0AAW0I1A6_MYOGA</name>
<reference evidence="2 3" key="1">
    <citation type="journal article" date="2023" name="bioRxiv">
        <title>Conserved and derived expression patterns and positive selection on dental genes reveal complex evolutionary context of ever-growing rodent molars.</title>
        <authorList>
            <person name="Calamari Z.T."/>
            <person name="Song A."/>
            <person name="Cohen E."/>
            <person name="Akter M."/>
            <person name="Roy R.D."/>
            <person name="Hallikas O."/>
            <person name="Christensen M.M."/>
            <person name="Li P."/>
            <person name="Marangoni P."/>
            <person name="Jernvall J."/>
            <person name="Klein O.D."/>
        </authorList>
    </citation>
    <scope>NUCLEOTIDE SEQUENCE [LARGE SCALE GENOMIC DNA]</scope>
    <source>
        <strain evidence="2">V071</strain>
    </source>
</reference>
<accession>A0AAW0I1A6</accession>
<dbReference type="EMBL" id="JBBHLL010000246">
    <property type="protein sequence ID" value="KAK7808143.1"/>
    <property type="molecule type" value="Genomic_DNA"/>
</dbReference>
<keyword evidence="3" id="KW-1185">Reference proteome</keyword>
<dbReference type="AlphaFoldDB" id="A0AAW0I1A6"/>